<organism evidence="3 4">
    <name type="scientific">Artemia franciscana</name>
    <name type="common">Brine shrimp</name>
    <name type="synonym">Artemia sanfranciscana</name>
    <dbReference type="NCBI Taxonomy" id="6661"/>
    <lineage>
        <taxon>Eukaryota</taxon>
        <taxon>Metazoa</taxon>
        <taxon>Ecdysozoa</taxon>
        <taxon>Arthropoda</taxon>
        <taxon>Crustacea</taxon>
        <taxon>Branchiopoda</taxon>
        <taxon>Anostraca</taxon>
        <taxon>Artemiidae</taxon>
        <taxon>Artemia</taxon>
    </lineage>
</organism>
<evidence type="ECO:0000313" key="3">
    <source>
        <dbReference type="EMBL" id="KAK2707967.1"/>
    </source>
</evidence>
<dbReference type="GO" id="GO:0009968">
    <property type="term" value="P:negative regulation of signal transduction"/>
    <property type="evidence" value="ECO:0007669"/>
    <property type="project" value="UniProtKB-KW"/>
</dbReference>
<comment type="caution">
    <text evidence="3">The sequence shown here is derived from an EMBL/GenBank/DDBJ whole genome shotgun (WGS) entry which is preliminary data.</text>
</comment>
<name>A0AA88KXI1_ARTSF</name>
<reference evidence="3" key="1">
    <citation type="submission" date="2023-07" db="EMBL/GenBank/DDBJ databases">
        <title>Chromosome-level genome assembly of Artemia franciscana.</title>
        <authorList>
            <person name="Jo E."/>
        </authorList>
    </citation>
    <scope>NUCLEOTIDE SEQUENCE</scope>
    <source>
        <tissue evidence="3">Whole body</tissue>
    </source>
</reference>
<accession>A0AA88KXI1</accession>
<dbReference type="AlphaFoldDB" id="A0AA88KXI1"/>
<dbReference type="Proteomes" id="UP001187531">
    <property type="component" value="Unassembled WGS sequence"/>
</dbReference>
<evidence type="ECO:0000256" key="2">
    <source>
        <dbReference type="ARBA" id="ARBA00022700"/>
    </source>
</evidence>
<gene>
    <name evidence="3" type="ORF">QYM36_015596</name>
</gene>
<dbReference type="EMBL" id="JAVRJZ010000019">
    <property type="protein sequence ID" value="KAK2707967.1"/>
    <property type="molecule type" value="Genomic_DNA"/>
</dbReference>
<dbReference type="EMBL" id="JAVRJZ010000019">
    <property type="protein sequence ID" value="KAK2707968.1"/>
    <property type="molecule type" value="Genomic_DNA"/>
</dbReference>
<sequence length="232" mass="26957">MLKIRESKPKDCISDYEPSLIIDDKINVAKSQRMIIDLNSQVAFYRFLLLNVGQTRDCPEMREKIRKVRRQCVEVCRNTSQLLMPQIRSDVADGIPVDTDQLVHFFCCCQLLFKELNRSHRLAKQMPLDMSSLYEQRPGTSGLGGVLSQIILGKQIMPDFNLEELASISRDSQDIRHLLEEMQEYMPLEESKKDRALTMTGEDSFSAWRRRKKRGVYSNLRTFCCACRPHSF</sequence>
<proteinExistence type="inferred from homology"/>
<dbReference type="PANTHER" id="PTHR21029">
    <property type="entry name" value="R-SEVEN BINDING PROTEIN (R7BP) HOMOLOG"/>
    <property type="match status" value="1"/>
</dbReference>
<keyword evidence="2" id="KW-0734">Signal transduction inhibitor</keyword>
<protein>
    <submittedName>
        <fullName evidence="3">Uncharacterized protein</fullName>
    </submittedName>
</protein>
<keyword evidence="4" id="KW-1185">Reference proteome</keyword>
<comment type="similarity">
    <text evidence="1">Belongs to the RGS7BP/RGS9BP family.</text>
</comment>
<evidence type="ECO:0000313" key="4">
    <source>
        <dbReference type="Proteomes" id="UP001187531"/>
    </source>
</evidence>
<evidence type="ECO:0000256" key="1">
    <source>
        <dbReference type="ARBA" id="ARBA00007457"/>
    </source>
</evidence>
<dbReference type="InterPro" id="IPR026512">
    <property type="entry name" value="RGS7BP/RGS9BP"/>
</dbReference>